<keyword evidence="4" id="KW-0808">Transferase</keyword>
<dbReference type="GO" id="GO:0000049">
    <property type="term" value="F:tRNA binding"/>
    <property type="evidence" value="ECO:0007669"/>
    <property type="project" value="UniProtKB-KW"/>
</dbReference>
<keyword evidence="3" id="KW-0694">RNA-binding</keyword>
<dbReference type="Gene3D" id="3.40.50.620">
    <property type="entry name" value="HUPs"/>
    <property type="match status" value="1"/>
</dbReference>
<dbReference type="GO" id="GO:0016879">
    <property type="term" value="F:ligase activity, forming carbon-nitrogen bonds"/>
    <property type="evidence" value="ECO:0007669"/>
    <property type="project" value="UniProtKB-UniRule"/>
</dbReference>
<dbReference type="Proteomes" id="UP000245938">
    <property type="component" value="Unassembled WGS sequence"/>
</dbReference>
<dbReference type="AlphaFoldDB" id="A0A2U3AQN0"/>
<dbReference type="OrthoDB" id="9769796at2"/>
<feature type="binding site" evidence="3">
    <location>
        <begin position="7"/>
        <end position="20"/>
    </location>
    <ligand>
        <name>ATP</name>
        <dbReference type="ChEBI" id="CHEBI:30616"/>
    </ligand>
</feature>
<feature type="binding site" evidence="3">
    <location>
        <position position="101"/>
    </location>
    <ligand>
        <name>ATP</name>
        <dbReference type="ChEBI" id="CHEBI:30616"/>
    </ligand>
</feature>
<reference evidence="4 5" key="1">
    <citation type="submission" date="2018-05" db="EMBL/GenBank/DDBJ databases">
        <title>Kurthia sibirica genome sequence.</title>
        <authorList>
            <person name="Maclea K.S."/>
            <person name="Goen A.E."/>
        </authorList>
    </citation>
    <scope>NUCLEOTIDE SEQUENCE [LARGE SCALE GENOMIC DNA]</scope>
    <source>
        <strain evidence="4 5">ATCC 49154</strain>
    </source>
</reference>
<keyword evidence="3" id="KW-0963">Cytoplasm</keyword>
<accession>A0A2U3AQN0</accession>
<keyword evidence="1 3" id="KW-0436">Ligase</keyword>
<dbReference type="Pfam" id="PF05636">
    <property type="entry name" value="HIGH_NTase1"/>
    <property type="match status" value="1"/>
</dbReference>
<dbReference type="RefSeq" id="WP_109304429.1">
    <property type="nucleotide sequence ID" value="NZ_BJUF01000001.1"/>
</dbReference>
<feature type="binding site" evidence="3">
    <location>
        <position position="164"/>
    </location>
    <ligand>
        <name>ATP</name>
        <dbReference type="ChEBI" id="CHEBI:30616"/>
    </ligand>
</feature>
<keyword evidence="3" id="KW-0820">tRNA-binding</keyword>
<dbReference type="InterPro" id="IPR014729">
    <property type="entry name" value="Rossmann-like_a/b/a_fold"/>
</dbReference>
<comment type="caution">
    <text evidence="4">The sequence shown here is derived from an EMBL/GenBank/DDBJ whole genome shotgun (WGS) entry which is preliminary data.</text>
</comment>
<evidence type="ECO:0000313" key="5">
    <source>
        <dbReference type="Proteomes" id="UP000245938"/>
    </source>
</evidence>
<evidence type="ECO:0000256" key="1">
    <source>
        <dbReference type="ARBA" id="ARBA00022598"/>
    </source>
</evidence>
<evidence type="ECO:0000256" key="2">
    <source>
        <dbReference type="ARBA" id="ARBA00022694"/>
    </source>
</evidence>
<comment type="catalytic activity">
    <reaction evidence="3">
        <text>cytidine(34) in elongator tRNA(Met) + acetate + ATP = N(4)-acetylcytidine(34) in elongator tRNA(Met) + AMP + diphosphate</text>
        <dbReference type="Rhea" id="RHEA:58144"/>
        <dbReference type="Rhea" id="RHEA-COMP:10693"/>
        <dbReference type="Rhea" id="RHEA-COMP:10694"/>
        <dbReference type="ChEBI" id="CHEBI:30089"/>
        <dbReference type="ChEBI" id="CHEBI:30616"/>
        <dbReference type="ChEBI" id="CHEBI:33019"/>
        <dbReference type="ChEBI" id="CHEBI:74900"/>
        <dbReference type="ChEBI" id="CHEBI:82748"/>
        <dbReference type="ChEBI" id="CHEBI:456215"/>
    </reaction>
</comment>
<dbReference type="GO" id="GO:0005524">
    <property type="term" value="F:ATP binding"/>
    <property type="evidence" value="ECO:0007669"/>
    <property type="project" value="UniProtKB-KW"/>
</dbReference>
<feature type="binding site" evidence="3">
    <location>
        <begin position="189"/>
        <end position="190"/>
    </location>
    <ligand>
        <name>ATP</name>
        <dbReference type="ChEBI" id="CHEBI:30616"/>
    </ligand>
</feature>
<dbReference type="NCBIfam" id="NF010191">
    <property type="entry name" value="PRK13670.1"/>
    <property type="match status" value="1"/>
</dbReference>
<keyword evidence="5" id="KW-1185">Reference proteome</keyword>
<dbReference type="EMBL" id="QFVR01000001">
    <property type="protein sequence ID" value="PWI26806.1"/>
    <property type="molecule type" value="Genomic_DNA"/>
</dbReference>
<dbReference type="GO" id="GO:0005737">
    <property type="term" value="C:cytoplasm"/>
    <property type="evidence" value="ECO:0007669"/>
    <property type="project" value="UniProtKB-SubCell"/>
</dbReference>
<protein>
    <recommendedName>
        <fullName evidence="3">tRNA(Met) cytidine acetate ligase</fullName>
        <ecNumber evidence="3">6.3.4.-</ecNumber>
    </recommendedName>
</protein>
<keyword evidence="3" id="KW-0547">Nucleotide-binding</keyword>
<proteinExistence type="inferred from homology"/>
<dbReference type="HAMAP" id="MF_01539">
    <property type="entry name" value="TmcAL"/>
    <property type="match status" value="1"/>
</dbReference>
<keyword evidence="3" id="KW-0067">ATP-binding</keyword>
<evidence type="ECO:0000313" key="4">
    <source>
        <dbReference type="EMBL" id="PWI26806.1"/>
    </source>
</evidence>
<comment type="function">
    <text evidence="3">Catalyzes the formation of N(4)-acetylcytidine (ac(4)C) at the wobble position of elongator tRNA(Met), using acetate and ATP as substrates. First activates an acetate ion to form acetyladenylate (Ac-AMP) and then transfers the acetyl group to tRNA to form ac(4)C34.</text>
</comment>
<dbReference type="PANTHER" id="PTHR37825">
    <property type="entry name" value="TRNA(MET) CYTIDINE ACETATE LIGASE"/>
    <property type="match status" value="1"/>
</dbReference>
<dbReference type="PANTHER" id="PTHR37825:SF1">
    <property type="entry name" value="TRNA(MET) CYTIDINE ACETATE LIGASE"/>
    <property type="match status" value="1"/>
</dbReference>
<name>A0A2U3AQN0_9BACL</name>
<gene>
    <name evidence="3" type="primary">tmcAL</name>
    <name evidence="4" type="ORF">DEX24_00475</name>
</gene>
<sequence length="398" mass="45206">MNATGVIVEYNPFHNGHLYHINLTKQKTGADVVIAVMSGHFLQRGEPALVDKWQRATMALQAGVDLVIELPYCFATGHAKDFAFGGVSLLESLGCQTMSFGSEAGSIEGFKSSYSLLNAHNDEVQLNIHEQIKSGISYPQALNNSYKVLSAKYNLDLIDLSQPNNILGYHYVEQIMTHHFAMQPLTIQRITAGYHDDVSKNESIASATGIRKELLQQKQLSAIEQFIPPTSLESLITNDSYSSWETFYPQLRFTILRSSPAELRQYVDLTEGIEFLIYKAAQQCNTFPLFMQKIKSKRYTWTRIQRMLCHIFVGYTKEQRENFTSPRYIRILGMTSIGQQYISIHKKDFKLPIVSRVASFKDSMLEVDIRATDLYMLASGHHIIGKDYKTPPIRLLNK</sequence>
<dbReference type="GO" id="GO:0016740">
    <property type="term" value="F:transferase activity"/>
    <property type="evidence" value="ECO:0007669"/>
    <property type="project" value="UniProtKB-KW"/>
</dbReference>
<dbReference type="GO" id="GO:0006400">
    <property type="term" value="P:tRNA modification"/>
    <property type="evidence" value="ECO:0007669"/>
    <property type="project" value="UniProtKB-UniRule"/>
</dbReference>
<evidence type="ECO:0000256" key="3">
    <source>
        <dbReference type="HAMAP-Rule" id="MF_01539"/>
    </source>
</evidence>
<dbReference type="SUPFAM" id="SSF52374">
    <property type="entry name" value="Nucleotidylyl transferase"/>
    <property type="match status" value="1"/>
</dbReference>
<dbReference type="InterPro" id="IPR008513">
    <property type="entry name" value="tRNA(Met)_cyd_acetate_ligase"/>
</dbReference>
<organism evidence="4 5">
    <name type="scientific">Kurthia sibirica</name>
    <dbReference type="NCBI Taxonomy" id="202750"/>
    <lineage>
        <taxon>Bacteria</taxon>
        <taxon>Bacillati</taxon>
        <taxon>Bacillota</taxon>
        <taxon>Bacilli</taxon>
        <taxon>Bacillales</taxon>
        <taxon>Caryophanaceae</taxon>
        <taxon>Kurthia</taxon>
    </lineage>
</organism>
<keyword evidence="2 3" id="KW-0819">tRNA processing</keyword>
<comment type="subcellular location">
    <subcellularLocation>
        <location evidence="3">Cytoplasm</location>
    </subcellularLocation>
</comment>
<comment type="similarity">
    <text evidence="3">Belongs to the TmcAL family.</text>
</comment>
<dbReference type="EC" id="6.3.4.-" evidence="3"/>